<keyword evidence="3 10" id="KW-0963">Cytoplasm</keyword>
<gene>
    <name evidence="13" type="ORF">SteCoe_8762</name>
</gene>
<dbReference type="InterPro" id="IPR041175">
    <property type="entry name" value="VLRF1/Vms1"/>
</dbReference>
<dbReference type="Pfam" id="PF18826">
    <property type="entry name" value="bVLRF1"/>
    <property type="match status" value="1"/>
</dbReference>
<accession>A0A1R2CJK4</accession>
<comment type="subcellular location">
    <subcellularLocation>
        <location evidence="1">Cytoplasm</location>
    </subcellularLocation>
</comment>
<sequence>MLLKRQKILLEKVHKAKTEAEETRKKEALKHIKNWGEVVIILCHGDNFNISSFGYTGNLIETYSDHKYVSRKKQGGKQSIADKQSGGIHSKGESIRRENKKKHIENIEEILQEAKFLLDRSMLIFLHAPGTNYYMFIKQNGYLEK</sequence>
<comment type="similarity">
    <text evidence="2 10">Belongs to the ANKZF1/VMS1 family.</text>
</comment>
<dbReference type="AlphaFoldDB" id="A0A1R2CJK4"/>
<evidence type="ECO:0000313" key="13">
    <source>
        <dbReference type="EMBL" id="OMJ89135.1"/>
    </source>
</evidence>
<keyword evidence="5" id="KW-0677">Repeat</keyword>
<dbReference type="GO" id="GO:0016787">
    <property type="term" value="F:hydrolase activity"/>
    <property type="evidence" value="ECO:0007669"/>
    <property type="project" value="UniProtKB-KW"/>
</dbReference>
<dbReference type="GO" id="GO:0004519">
    <property type="term" value="F:endonuclease activity"/>
    <property type="evidence" value="ECO:0007669"/>
    <property type="project" value="UniProtKB-KW"/>
</dbReference>
<evidence type="ECO:0000256" key="7">
    <source>
        <dbReference type="ARBA" id="ARBA00022801"/>
    </source>
</evidence>
<evidence type="ECO:0000313" key="14">
    <source>
        <dbReference type="Proteomes" id="UP000187209"/>
    </source>
</evidence>
<evidence type="ECO:0000256" key="6">
    <source>
        <dbReference type="ARBA" id="ARBA00022759"/>
    </source>
</evidence>
<evidence type="ECO:0000256" key="3">
    <source>
        <dbReference type="ARBA" id="ARBA00022490"/>
    </source>
</evidence>
<feature type="region of interest" description="Disordered" evidence="11">
    <location>
        <begin position="74"/>
        <end position="99"/>
    </location>
</feature>
<dbReference type="PROSITE" id="PS52044">
    <property type="entry name" value="VLRF1"/>
    <property type="match status" value="1"/>
</dbReference>
<keyword evidence="6 10" id="KW-0255">Endonuclease</keyword>
<keyword evidence="14" id="KW-1185">Reference proteome</keyword>
<feature type="active site" evidence="10">
    <location>
        <position position="78"/>
    </location>
</feature>
<keyword evidence="9" id="KW-0175">Coiled coil</keyword>
<organism evidence="13 14">
    <name type="scientific">Stentor coeruleus</name>
    <dbReference type="NCBI Taxonomy" id="5963"/>
    <lineage>
        <taxon>Eukaryota</taxon>
        <taxon>Sar</taxon>
        <taxon>Alveolata</taxon>
        <taxon>Ciliophora</taxon>
        <taxon>Postciliodesmatophora</taxon>
        <taxon>Heterotrichea</taxon>
        <taxon>Heterotrichida</taxon>
        <taxon>Stentoridae</taxon>
        <taxon>Stentor</taxon>
    </lineage>
</organism>
<keyword evidence="4 10" id="KW-0540">Nuclease</keyword>
<evidence type="ECO:0000256" key="5">
    <source>
        <dbReference type="ARBA" id="ARBA00022737"/>
    </source>
</evidence>
<reference evidence="13 14" key="1">
    <citation type="submission" date="2016-11" db="EMBL/GenBank/DDBJ databases">
        <title>The macronuclear genome of Stentor coeruleus: a giant cell with tiny introns.</title>
        <authorList>
            <person name="Slabodnick M."/>
            <person name="Ruby J.G."/>
            <person name="Reiff S.B."/>
            <person name="Swart E.C."/>
            <person name="Gosai S."/>
            <person name="Prabakaran S."/>
            <person name="Witkowska E."/>
            <person name="Larue G.E."/>
            <person name="Fisher S."/>
            <person name="Freeman R.M."/>
            <person name="Gunawardena J."/>
            <person name="Chu W."/>
            <person name="Stover N.A."/>
            <person name="Gregory B.D."/>
            <person name="Nowacki M."/>
            <person name="Derisi J."/>
            <person name="Roy S.W."/>
            <person name="Marshall W.F."/>
            <person name="Sood P."/>
        </authorList>
    </citation>
    <scope>NUCLEOTIDE SEQUENCE [LARGE SCALE GENOMIC DNA]</scope>
    <source>
        <strain evidence="13">WM001</strain>
    </source>
</reference>
<name>A0A1R2CJK4_9CILI</name>
<protein>
    <recommendedName>
        <fullName evidence="12">VLRF1 domain-containing protein</fullName>
    </recommendedName>
</protein>
<dbReference type="Proteomes" id="UP000187209">
    <property type="component" value="Unassembled WGS sequence"/>
</dbReference>
<dbReference type="EMBL" id="MPUH01000133">
    <property type="protein sequence ID" value="OMJ89135.1"/>
    <property type="molecule type" value="Genomic_DNA"/>
</dbReference>
<evidence type="ECO:0000256" key="2">
    <source>
        <dbReference type="ARBA" id="ARBA00009262"/>
    </source>
</evidence>
<keyword evidence="8" id="KW-0040">ANK repeat</keyword>
<evidence type="ECO:0000256" key="10">
    <source>
        <dbReference type="PROSITE-ProRule" id="PRU01389"/>
    </source>
</evidence>
<dbReference type="GO" id="GO:0005737">
    <property type="term" value="C:cytoplasm"/>
    <property type="evidence" value="ECO:0007669"/>
    <property type="project" value="UniProtKB-SubCell"/>
</dbReference>
<feature type="domain" description="VLRF1" evidence="12">
    <location>
        <begin position="34"/>
        <end position="145"/>
    </location>
</feature>
<keyword evidence="7 10" id="KW-0378">Hydrolase</keyword>
<dbReference type="GO" id="GO:0036503">
    <property type="term" value="P:ERAD pathway"/>
    <property type="evidence" value="ECO:0007669"/>
    <property type="project" value="TreeGrafter"/>
</dbReference>
<dbReference type="PANTHER" id="PTHR16036:SF2">
    <property type="entry name" value="TRNA ENDONUCLEASE ANKZF1"/>
    <property type="match status" value="1"/>
</dbReference>
<evidence type="ECO:0000256" key="8">
    <source>
        <dbReference type="ARBA" id="ARBA00023043"/>
    </source>
</evidence>
<evidence type="ECO:0000256" key="11">
    <source>
        <dbReference type="SAM" id="MobiDB-lite"/>
    </source>
</evidence>
<evidence type="ECO:0000259" key="12">
    <source>
        <dbReference type="PROSITE" id="PS52044"/>
    </source>
</evidence>
<evidence type="ECO:0000256" key="1">
    <source>
        <dbReference type="ARBA" id="ARBA00004496"/>
    </source>
</evidence>
<comment type="caution">
    <text evidence="13">The sequence shown here is derived from an EMBL/GenBank/DDBJ whole genome shotgun (WGS) entry which is preliminary data.</text>
</comment>
<dbReference type="PANTHER" id="PTHR16036">
    <property type="entry name" value="ANKYRIN REPEAT AND ZINC FINGER DOMAIN-CONTAINING PROTEIN 1"/>
    <property type="match status" value="1"/>
</dbReference>
<dbReference type="InterPro" id="IPR047139">
    <property type="entry name" value="ANKZ1/VMS1"/>
</dbReference>
<proteinExistence type="inferred from homology"/>
<evidence type="ECO:0000256" key="4">
    <source>
        <dbReference type="ARBA" id="ARBA00022722"/>
    </source>
</evidence>
<dbReference type="OrthoDB" id="429841at2759"/>
<evidence type="ECO:0000256" key="9">
    <source>
        <dbReference type="ARBA" id="ARBA00023054"/>
    </source>
</evidence>
<comment type="domain">
    <text evidence="10">The VLRF1 domain mediates binding to the 60S ribosomal subunit.</text>
</comment>